<accession>A0A8J5XL35</accession>
<name>A0A8J5XL35_DIALT</name>
<dbReference type="PANTHER" id="PTHR34407:SF1">
    <property type="entry name" value="SGNH HYDROLASE-TYPE ESTERASE DOMAIN-CONTAINING PROTEIN"/>
    <property type="match status" value="1"/>
</dbReference>
<evidence type="ECO:0000313" key="3">
    <source>
        <dbReference type="Proteomes" id="UP000751190"/>
    </source>
</evidence>
<protein>
    <submittedName>
        <fullName evidence="2">Uncharacterized protein</fullName>
    </submittedName>
</protein>
<gene>
    <name evidence="2" type="ORF">KFE25_010865</name>
</gene>
<sequence>MLSFAFAGLVPPSSRLDPVVSLGDLHSFAGVLGRLRQGKPLRAISIGGSVTAYFGGCIGSGCDMRAAHMHAGLVGLRGNLPHSRIPKGHLAGFLRWLNVTFPHSDHSLRNNAIGGSIAAGVWYCIRSFVEEGVDIVFIDYAINGGKPSDFRNLAAQLSLYRPAPVMVAMHNTFWLQKPKLADQTDIEAAAAGCGVAVLSHRNYLQPRFESGELGQRNVTRDGKHPTSWLQSDDSPFSKAWEEVLAAWFVRASAAVDARARAPAGRVLALYQGTCKPSDNLRLMAHCYTAQGRTPRPWFGAQSGWSFSQLDESDAEGARATGRTPREKPGWVSTQIGSFTHLRLQERGELDVRLFLLHSWNATLAGILAISCVGGCSCDSMQYDTHFARKQTTFEDVGVRVHASVGSKEGRDGGCQLRLEHISGARHKLGSLVVATILPEATAVRQKGRRFLAEQPVARRAWL</sequence>
<evidence type="ECO:0000256" key="1">
    <source>
        <dbReference type="SAM" id="MobiDB-lite"/>
    </source>
</evidence>
<organism evidence="2 3">
    <name type="scientific">Diacronema lutheri</name>
    <name type="common">Unicellular marine alga</name>
    <name type="synonym">Monochrysis lutheri</name>
    <dbReference type="NCBI Taxonomy" id="2081491"/>
    <lineage>
        <taxon>Eukaryota</taxon>
        <taxon>Haptista</taxon>
        <taxon>Haptophyta</taxon>
        <taxon>Pavlovophyceae</taxon>
        <taxon>Pavlovales</taxon>
        <taxon>Pavlovaceae</taxon>
        <taxon>Diacronema</taxon>
    </lineage>
</organism>
<feature type="region of interest" description="Disordered" evidence="1">
    <location>
        <begin position="309"/>
        <end position="329"/>
    </location>
</feature>
<dbReference type="Proteomes" id="UP000751190">
    <property type="component" value="Unassembled WGS sequence"/>
</dbReference>
<dbReference type="AlphaFoldDB" id="A0A8J5XL35"/>
<keyword evidence="3" id="KW-1185">Reference proteome</keyword>
<evidence type="ECO:0000313" key="2">
    <source>
        <dbReference type="EMBL" id="KAG8460810.1"/>
    </source>
</evidence>
<comment type="caution">
    <text evidence="2">The sequence shown here is derived from an EMBL/GenBank/DDBJ whole genome shotgun (WGS) entry which is preliminary data.</text>
</comment>
<dbReference type="PANTHER" id="PTHR34407">
    <property type="entry name" value="EXPRESSED PROTEIN"/>
    <property type="match status" value="1"/>
</dbReference>
<proteinExistence type="predicted"/>
<reference evidence="2" key="1">
    <citation type="submission" date="2021-05" db="EMBL/GenBank/DDBJ databases">
        <title>The genome of the haptophyte Pavlova lutheri (Diacronema luteri, Pavlovales) - a model for lipid biosynthesis in eukaryotic algae.</title>
        <authorList>
            <person name="Hulatt C.J."/>
            <person name="Posewitz M.C."/>
        </authorList>
    </citation>
    <scope>NUCLEOTIDE SEQUENCE</scope>
    <source>
        <strain evidence="2">NIVA-4/92</strain>
    </source>
</reference>
<dbReference type="EMBL" id="JAGTXO010000030">
    <property type="protein sequence ID" value="KAG8460810.1"/>
    <property type="molecule type" value="Genomic_DNA"/>
</dbReference>
<dbReference type="OrthoDB" id="544608at2759"/>